<dbReference type="PANTHER" id="PTHR11017">
    <property type="entry name" value="LEUCINE-RICH REPEAT-CONTAINING PROTEIN"/>
    <property type="match status" value="1"/>
</dbReference>
<sequence>MAAIIAQLDASSTSYRCTYDVFLSYRGEDTRKGFTDHLYRELELAGIHTFRDDDGIDRGANIASELQKAIQESRASIIVFSKDYASSRWCLDELVKIMKRRKTDCRHMVMPVFYDVDPSHVRKQTGSFAQAFARHEDRFKEEMDKVMEWRRALRDVADVGGMVLGDMYESQFIQNIGTKTIKGLMLNLPGKTMFNTSNKKRCHVNDYHERVSRRRLGFFSWKSITFLPTTSASESNEVDFKTEAFTRMHNLELLLLNNVNISGGYKDFPKNLRWISWRVFPLKSIPADLYLENLVGLDLRNSRLHHLWQGPRV</sequence>
<dbReference type="Proteomes" id="UP000290289">
    <property type="component" value="Chromosome 17"/>
</dbReference>
<evidence type="ECO:0000259" key="2">
    <source>
        <dbReference type="PROSITE" id="PS50104"/>
    </source>
</evidence>
<evidence type="ECO:0000256" key="1">
    <source>
        <dbReference type="ARBA" id="ARBA00023027"/>
    </source>
</evidence>
<evidence type="ECO:0000313" key="4">
    <source>
        <dbReference type="Proteomes" id="UP000290289"/>
    </source>
</evidence>
<name>A0A498HEU6_MALDO</name>
<dbReference type="GO" id="GO:0006952">
    <property type="term" value="P:defense response"/>
    <property type="evidence" value="ECO:0007669"/>
    <property type="project" value="InterPro"/>
</dbReference>
<accession>A0A498HEU6</accession>
<feature type="domain" description="TIR" evidence="2">
    <location>
        <begin position="17"/>
        <end position="184"/>
    </location>
</feature>
<gene>
    <name evidence="3" type="ORF">DVH24_030725</name>
</gene>
<dbReference type="FunFam" id="3.40.50.10140:FF:000007">
    <property type="entry name" value="Disease resistance protein (TIR-NBS-LRR class)"/>
    <property type="match status" value="1"/>
</dbReference>
<dbReference type="SMART" id="SM00255">
    <property type="entry name" value="TIR"/>
    <property type="match status" value="1"/>
</dbReference>
<reference evidence="3 4" key="1">
    <citation type="submission" date="2018-10" db="EMBL/GenBank/DDBJ databases">
        <title>A high-quality apple genome assembly.</title>
        <authorList>
            <person name="Hu J."/>
        </authorList>
    </citation>
    <scope>NUCLEOTIDE SEQUENCE [LARGE SCALE GENOMIC DNA]</scope>
    <source>
        <strain evidence="4">cv. HFTH1</strain>
        <tissue evidence="3">Young leaf</tissue>
    </source>
</reference>
<dbReference type="PROSITE" id="PS50104">
    <property type="entry name" value="TIR"/>
    <property type="match status" value="1"/>
</dbReference>
<dbReference type="SUPFAM" id="SSF52200">
    <property type="entry name" value="Toll/Interleukin receptor TIR domain"/>
    <property type="match status" value="1"/>
</dbReference>
<dbReference type="InterPro" id="IPR044974">
    <property type="entry name" value="Disease_R_plants"/>
</dbReference>
<dbReference type="AlphaFoldDB" id="A0A498HEU6"/>
<protein>
    <recommendedName>
        <fullName evidence="2">TIR domain-containing protein</fullName>
    </recommendedName>
</protein>
<dbReference type="Gene3D" id="3.40.50.10140">
    <property type="entry name" value="Toll/interleukin-1 receptor homology (TIR) domain"/>
    <property type="match status" value="1"/>
</dbReference>
<dbReference type="GO" id="GO:0007165">
    <property type="term" value="P:signal transduction"/>
    <property type="evidence" value="ECO:0007669"/>
    <property type="project" value="InterPro"/>
</dbReference>
<keyword evidence="1" id="KW-0520">NAD</keyword>
<keyword evidence="4" id="KW-1185">Reference proteome</keyword>
<dbReference type="Pfam" id="PF01582">
    <property type="entry name" value="TIR"/>
    <property type="match status" value="1"/>
</dbReference>
<organism evidence="3 4">
    <name type="scientific">Malus domestica</name>
    <name type="common">Apple</name>
    <name type="synonym">Pyrus malus</name>
    <dbReference type="NCBI Taxonomy" id="3750"/>
    <lineage>
        <taxon>Eukaryota</taxon>
        <taxon>Viridiplantae</taxon>
        <taxon>Streptophyta</taxon>
        <taxon>Embryophyta</taxon>
        <taxon>Tracheophyta</taxon>
        <taxon>Spermatophyta</taxon>
        <taxon>Magnoliopsida</taxon>
        <taxon>eudicotyledons</taxon>
        <taxon>Gunneridae</taxon>
        <taxon>Pentapetalae</taxon>
        <taxon>rosids</taxon>
        <taxon>fabids</taxon>
        <taxon>Rosales</taxon>
        <taxon>Rosaceae</taxon>
        <taxon>Amygdaloideae</taxon>
        <taxon>Maleae</taxon>
        <taxon>Malus</taxon>
    </lineage>
</organism>
<comment type="caution">
    <text evidence="3">The sequence shown here is derived from an EMBL/GenBank/DDBJ whole genome shotgun (WGS) entry which is preliminary data.</text>
</comment>
<dbReference type="InterPro" id="IPR000157">
    <property type="entry name" value="TIR_dom"/>
</dbReference>
<dbReference type="InterPro" id="IPR035897">
    <property type="entry name" value="Toll_tir_struct_dom_sf"/>
</dbReference>
<dbReference type="EMBL" id="RDQH01000343">
    <property type="protein sequence ID" value="RXH68392.1"/>
    <property type="molecule type" value="Genomic_DNA"/>
</dbReference>
<dbReference type="SUPFAM" id="SSF52058">
    <property type="entry name" value="L domain-like"/>
    <property type="match status" value="1"/>
</dbReference>
<evidence type="ECO:0000313" key="3">
    <source>
        <dbReference type="EMBL" id="RXH68392.1"/>
    </source>
</evidence>
<proteinExistence type="predicted"/>
<dbReference type="PANTHER" id="PTHR11017:SF305">
    <property type="entry name" value="TMV RESISTANCE PROTEIN N-LIKE"/>
    <property type="match status" value="1"/>
</dbReference>